<proteinExistence type="predicted"/>
<dbReference type="EMBL" id="JBHSMI010000028">
    <property type="protein sequence ID" value="MFC5404423.1"/>
    <property type="molecule type" value="Genomic_DNA"/>
</dbReference>
<dbReference type="InterPro" id="IPR002716">
    <property type="entry name" value="PIN_dom"/>
</dbReference>
<evidence type="ECO:0000313" key="3">
    <source>
        <dbReference type="Proteomes" id="UP001596113"/>
    </source>
</evidence>
<protein>
    <submittedName>
        <fullName evidence="2">PIN domain-containing protein</fullName>
    </submittedName>
</protein>
<reference evidence="3" key="1">
    <citation type="journal article" date="2019" name="Int. J. Syst. Evol. Microbiol.">
        <title>The Global Catalogue of Microorganisms (GCM) 10K type strain sequencing project: providing services to taxonomists for standard genome sequencing and annotation.</title>
        <authorList>
            <consortium name="The Broad Institute Genomics Platform"/>
            <consortium name="The Broad Institute Genome Sequencing Center for Infectious Disease"/>
            <person name="Wu L."/>
            <person name="Ma J."/>
        </authorList>
    </citation>
    <scope>NUCLEOTIDE SEQUENCE [LARGE SCALE GENOMIC DNA]</scope>
    <source>
        <strain evidence="3">CGMCC 1.18575</strain>
    </source>
</reference>
<organism evidence="2 3">
    <name type="scientific">Cohnella soli</name>
    <dbReference type="NCBI Taxonomy" id="425005"/>
    <lineage>
        <taxon>Bacteria</taxon>
        <taxon>Bacillati</taxon>
        <taxon>Bacillota</taxon>
        <taxon>Bacilli</taxon>
        <taxon>Bacillales</taxon>
        <taxon>Paenibacillaceae</taxon>
        <taxon>Cohnella</taxon>
    </lineage>
</organism>
<accession>A0ABW0HV72</accession>
<comment type="caution">
    <text evidence="2">The sequence shown here is derived from an EMBL/GenBank/DDBJ whole genome shotgun (WGS) entry which is preliminary data.</text>
</comment>
<dbReference type="NCBIfam" id="NF047593">
    <property type="entry name" value="IS66_ISAeme5_TnpA"/>
    <property type="match status" value="1"/>
</dbReference>
<sequence length="174" mass="18992">MEKKQQGQATSWSERIATYEAGGLTMAAWSAKEGFTIHQLKYWLKRYRTTQPKPRLDTNALIRALDKGEVQAIDNAIAGRTPVVSITAAKVYLSKGDVNVLRQFLSQRGGRIGSAATEQEIQQLISQAKVLGRILKSSDASVAGSAIKEGATLITNDARFAKFLQQAGFKVEGH</sequence>
<dbReference type="RefSeq" id="WP_378134713.1">
    <property type="nucleotide sequence ID" value="NZ_JBHSMI010000028.1"/>
</dbReference>
<dbReference type="InterPro" id="IPR029060">
    <property type="entry name" value="PIN-like_dom_sf"/>
</dbReference>
<keyword evidence="3" id="KW-1185">Reference proteome</keyword>
<feature type="domain" description="PIN" evidence="1">
    <location>
        <begin position="56"/>
        <end position="162"/>
    </location>
</feature>
<dbReference type="Pfam" id="PF01850">
    <property type="entry name" value="PIN"/>
    <property type="match status" value="1"/>
</dbReference>
<evidence type="ECO:0000259" key="1">
    <source>
        <dbReference type="Pfam" id="PF01850"/>
    </source>
</evidence>
<name>A0ABW0HV72_9BACL</name>
<evidence type="ECO:0000313" key="2">
    <source>
        <dbReference type="EMBL" id="MFC5404423.1"/>
    </source>
</evidence>
<dbReference type="Gene3D" id="3.40.50.1010">
    <property type="entry name" value="5'-nuclease"/>
    <property type="match status" value="1"/>
</dbReference>
<dbReference type="SUPFAM" id="SSF88723">
    <property type="entry name" value="PIN domain-like"/>
    <property type="match status" value="1"/>
</dbReference>
<gene>
    <name evidence="2" type="ORF">ACFPOF_16950</name>
</gene>
<dbReference type="Proteomes" id="UP001596113">
    <property type="component" value="Unassembled WGS sequence"/>
</dbReference>